<reference evidence="2 3" key="1">
    <citation type="submission" date="2019-03" db="EMBL/GenBank/DDBJ databases">
        <title>Genomic Encyclopedia of Type Strains, Phase III (KMG-III): the genomes of soil and plant-associated and newly described type strains.</title>
        <authorList>
            <person name="Whitman W."/>
        </authorList>
    </citation>
    <scope>NUCLEOTIDE SEQUENCE [LARGE SCALE GENOMIC DNA]</scope>
    <source>
        <strain evidence="2 3">VKM Ac-2575</strain>
    </source>
</reference>
<evidence type="ECO:0000256" key="1">
    <source>
        <dbReference type="SAM" id="MobiDB-lite"/>
    </source>
</evidence>
<feature type="compositionally biased region" description="Polar residues" evidence="1">
    <location>
        <begin position="1"/>
        <end position="11"/>
    </location>
</feature>
<accession>A0A4V3FJU3</accession>
<dbReference type="AlphaFoldDB" id="A0A4V3FJU3"/>
<comment type="caution">
    <text evidence="2">The sequence shown here is derived from an EMBL/GenBank/DDBJ whole genome shotgun (WGS) entry which is preliminary data.</text>
</comment>
<protein>
    <recommendedName>
        <fullName evidence="4">Syndecan 1</fullName>
    </recommendedName>
</protein>
<feature type="region of interest" description="Disordered" evidence="1">
    <location>
        <begin position="1"/>
        <end position="27"/>
    </location>
</feature>
<name>A0A4V3FJU3_9ACTN</name>
<feature type="region of interest" description="Disordered" evidence="1">
    <location>
        <begin position="317"/>
        <end position="339"/>
    </location>
</feature>
<dbReference type="EMBL" id="SOCE01000001">
    <property type="protein sequence ID" value="TDU87703.1"/>
    <property type="molecule type" value="Genomic_DNA"/>
</dbReference>
<keyword evidence="3" id="KW-1185">Reference proteome</keyword>
<evidence type="ECO:0000313" key="3">
    <source>
        <dbReference type="Proteomes" id="UP000295151"/>
    </source>
</evidence>
<organism evidence="2 3">
    <name type="scientific">Kribbella voronezhensis</name>
    <dbReference type="NCBI Taxonomy" id="2512212"/>
    <lineage>
        <taxon>Bacteria</taxon>
        <taxon>Bacillati</taxon>
        <taxon>Actinomycetota</taxon>
        <taxon>Actinomycetes</taxon>
        <taxon>Propionibacteriales</taxon>
        <taxon>Kribbellaceae</taxon>
        <taxon>Kribbella</taxon>
    </lineage>
</organism>
<proteinExistence type="predicted"/>
<feature type="compositionally biased region" description="Polar residues" evidence="1">
    <location>
        <begin position="322"/>
        <end position="334"/>
    </location>
</feature>
<gene>
    <name evidence="2" type="ORF">EV138_1230</name>
</gene>
<sequence>MQHGRVSSQTEPHAPVPVQRAVGPTAPMQREVGLSSVVPRDSGTGAVVQRDAGMGAVVHREVGVSAVVQRTGASVPVQRDAGMSAVAQGDAGTSSVVPRDVGMGAVVQRDAGVSAVVQRNVGPGVAGQREVGLSPVQRDGGVGVPVQREAVTSVPVQRVAGTGVPVQRVAGTGVPVQRDVGLSAVVQREGEGGGGAVGAGGLGWSGQQVAGERQGGVVPMVVQRAAVAGAEGQVGLIANRTAELGPVAQRAVEAQALAQRVAPVAELLWPPREGAGTGSVVPLSSAEPLTVPEVQQPTNAASVPPAVQRVVFDHPGLRAPSSGRTTPAQPTKPTEVQAPVGQPEGRVLAWSAEDSFHEEPAVQRAETVRSVSLQQMFSGAASTQEQPTEQFAVQRDDAPIAETPAAQPVVQTAPAAQAQAQPQAPAKGVSAAEVEELAKRLYEPLTAKLKAELWLDRERAGRVTDRW</sequence>
<dbReference type="Proteomes" id="UP000295151">
    <property type="component" value="Unassembled WGS sequence"/>
</dbReference>
<evidence type="ECO:0008006" key="4">
    <source>
        <dbReference type="Google" id="ProtNLM"/>
    </source>
</evidence>
<evidence type="ECO:0000313" key="2">
    <source>
        <dbReference type="EMBL" id="TDU87703.1"/>
    </source>
</evidence>